<dbReference type="PANTHER" id="PTHR32063">
    <property type="match status" value="1"/>
</dbReference>
<name>A0ABW0SV57_9GAMM</name>
<feature type="transmembrane region" description="Helical" evidence="1">
    <location>
        <begin position="905"/>
        <end position="926"/>
    </location>
</feature>
<keyword evidence="1" id="KW-1133">Transmembrane helix</keyword>
<keyword evidence="3" id="KW-1185">Reference proteome</keyword>
<dbReference type="Gene3D" id="3.30.70.1320">
    <property type="entry name" value="Multidrug efflux transporter AcrB pore domain like"/>
    <property type="match status" value="1"/>
</dbReference>
<organism evidence="2 3">
    <name type="scientific">Rhodanobacter terrae</name>
    <dbReference type="NCBI Taxonomy" id="418647"/>
    <lineage>
        <taxon>Bacteria</taxon>
        <taxon>Pseudomonadati</taxon>
        <taxon>Pseudomonadota</taxon>
        <taxon>Gammaproteobacteria</taxon>
        <taxon>Lysobacterales</taxon>
        <taxon>Rhodanobacteraceae</taxon>
        <taxon>Rhodanobacter</taxon>
    </lineage>
</organism>
<feature type="transmembrane region" description="Helical" evidence="1">
    <location>
        <begin position="953"/>
        <end position="971"/>
    </location>
</feature>
<proteinExistence type="predicted"/>
<feature type="transmembrane region" description="Helical" evidence="1">
    <location>
        <begin position="522"/>
        <end position="542"/>
    </location>
</feature>
<dbReference type="InterPro" id="IPR027463">
    <property type="entry name" value="AcrB_DN_DC_subdom"/>
</dbReference>
<dbReference type="EMBL" id="JBHSNG010000005">
    <property type="protein sequence ID" value="MFC5580780.1"/>
    <property type="molecule type" value="Genomic_DNA"/>
</dbReference>
<protein>
    <submittedName>
        <fullName evidence="2">Efflux RND transporter permease subunit</fullName>
    </submittedName>
</protein>
<dbReference type="Proteomes" id="UP001596111">
    <property type="component" value="Unassembled WGS sequence"/>
</dbReference>
<evidence type="ECO:0000313" key="3">
    <source>
        <dbReference type="Proteomes" id="UP001596111"/>
    </source>
</evidence>
<dbReference type="Gene3D" id="3.30.2090.10">
    <property type="entry name" value="Multidrug efflux transporter AcrB TolC docking domain, DN and DC subdomains"/>
    <property type="match status" value="2"/>
</dbReference>
<feature type="transmembrane region" description="Helical" evidence="1">
    <location>
        <begin position="852"/>
        <end position="872"/>
    </location>
</feature>
<feature type="transmembrane region" description="Helical" evidence="1">
    <location>
        <begin position="983"/>
        <end position="1007"/>
    </location>
</feature>
<keyword evidence="1" id="KW-0812">Transmembrane</keyword>
<dbReference type="SUPFAM" id="SSF82693">
    <property type="entry name" value="Multidrug efflux transporter AcrB pore domain, PN1, PN2, PC1 and PC2 subdomains"/>
    <property type="match status" value="3"/>
</dbReference>
<dbReference type="SUPFAM" id="SSF82714">
    <property type="entry name" value="Multidrug efflux transporter AcrB TolC docking domain, DN and DC subdomains"/>
    <property type="match status" value="2"/>
</dbReference>
<dbReference type="RefSeq" id="WP_377325593.1">
    <property type="nucleotide sequence ID" value="NZ_JBHSNG010000005.1"/>
</dbReference>
<dbReference type="Gene3D" id="3.30.70.1430">
    <property type="entry name" value="Multidrug efflux transporter AcrB pore domain"/>
    <property type="match status" value="2"/>
</dbReference>
<dbReference type="InterPro" id="IPR001036">
    <property type="entry name" value="Acrflvin-R"/>
</dbReference>
<reference evidence="3" key="1">
    <citation type="journal article" date="2019" name="Int. J. Syst. Evol. Microbiol.">
        <title>The Global Catalogue of Microorganisms (GCM) 10K type strain sequencing project: providing services to taxonomists for standard genome sequencing and annotation.</title>
        <authorList>
            <consortium name="The Broad Institute Genomics Platform"/>
            <consortium name="The Broad Institute Genome Sequencing Center for Infectious Disease"/>
            <person name="Wu L."/>
            <person name="Ma J."/>
        </authorList>
    </citation>
    <scope>NUCLEOTIDE SEQUENCE [LARGE SCALE GENOMIC DNA]</scope>
    <source>
        <strain evidence="3">CGMCC 1.13587</strain>
    </source>
</reference>
<dbReference type="SUPFAM" id="SSF82866">
    <property type="entry name" value="Multidrug efflux transporter AcrB transmembrane domain"/>
    <property type="match status" value="2"/>
</dbReference>
<dbReference type="Pfam" id="PF00873">
    <property type="entry name" value="ACR_tran"/>
    <property type="match status" value="1"/>
</dbReference>
<dbReference type="PRINTS" id="PR00702">
    <property type="entry name" value="ACRIFLAVINRP"/>
</dbReference>
<comment type="caution">
    <text evidence="2">The sequence shown here is derived from an EMBL/GenBank/DDBJ whole genome shotgun (WGS) entry which is preliminary data.</text>
</comment>
<evidence type="ECO:0000313" key="2">
    <source>
        <dbReference type="EMBL" id="MFC5580780.1"/>
    </source>
</evidence>
<dbReference type="PANTHER" id="PTHR32063:SF24">
    <property type="entry name" value="CATION EFFLUX SYSTEM (ACRB_ACRD_ACRF FAMILY)"/>
    <property type="match status" value="1"/>
</dbReference>
<accession>A0ABW0SV57</accession>
<feature type="transmembrane region" description="Helical" evidence="1">
    <location>
        <begin position="358"/>
        <end position="378"/>
    </location>
</feature>
<feature type="transmembrane region" description="Helical" evidence="1">
    <location>
        <begin position="384"/>
        <end position="405"/>
    </location>
</feature>
<sequence>MNITAWMQRHRRSLLFLALMLTIGGIASALWMPVALFPNVAFPRVQVTLDAGDRPADQMAIEVTTPVEEAIRRVRGVRDVRSTTGRGSADVAVTFDWGADMAGALQEVNAATGQILPQLPAGTQLSTRRMDPTTFPVLAYSLRSHTQSPSALHDLAEYQLRPLLSGISGVARVEVQGGEVAEFHADVDPGKLRALNLSLSDVAGAVSHAATIQAMGRVSDHYKLYLLLANNQPTTVAALRDIVVRAGPAGVVRLADVAAVSLDHVPQWIRVNADGQNAVLLQVYQQPDGNSVQIAGEVKQRLADYAPQMPAGVQIANWYDQTQLVTGAAASVRDAILIGIVLAGLVLFVFLRNTRVILVALIVVPAVLAITVLLLSVLGMSFNMMTLGGMAAAVGLIIDDVIVMLEHIMRRLHQGEGEVHERIAGAAWEFTRPLTGSSAATVVIFLPLAFLTGVTGAFFKALSLTMASALIISYLLTWIAVPLLAERFLDERHSVEHPQSRFTKGMMARYQSVLQRWLKRPLLVLLLVVPLLVLGGVAYTQVGTGFMPKMDEGGFILDYLSKPGTSLEETDRLLRQVETIIRANPYVDTYSRRTGLQLGGGLTEANQGDFFVRLKNGSRPSTEEVMTQVRTEVEQKVPGLDIELSQLMEDLIGDLVAVPQPIEIQLYSDDPVELNAAAGKVADAIGKITGVVGVRDGINPAGDALTVQVDPTKAALEGLDPTSVTDQVAAAIDGTVAAQLPEGSKVIGVRVRLPENAHQRLEQVAALPIRAGDGHLLPLSRVATLLQVQGQPEITRDNLKRMVAVTGLISGRSLGSTIVDIKKVLARPGLLPKGMFVQLGGLYQQQQQAFRGLTIVMLAAIALVFTLLLFLYESFRVALTILAMPLLALPAVFAGLWLTGIELNISSMMGMTMIVGIVTEVAIFYFSELQDAENSLELHDALHEAGQHRTRPIVMSTLAAILTLLPLALALGQGSQMQQPLAVAIIAGMLVQLPLVLLVMPVLYSLLRRHGAKETS</sequence>
<feature type="transmembrane region" description="Helical" evidence="1">
    <location>
        <begin position="879"/>
        <end position="899"/>
    </location>
</feature>
<feature type="transmembrane region" description="Helical" evidence="1">
    <location>
        <begin position="465"/>
        <end position="485"/>
    </location>
</feature>
<dbReference type="Gene3D" id="1.20.1640.10">
    <property type="entry name" value="Multidrug efflux transporter AcrB transmembrane domain"/>
    <property type="match status" value="2"/>
</dbReference>
<feature type="transmembrane region" description="Helical" evidence="1">
    <location>
        <begin position="439"/>
        <end position="459"/>
    </location>
</feature>
<keyword evidence="1" id="KW-0472">Membrane</keyword>
<evidence type="ECO:0000256" key="1">
    <source>
        <dbReference type="SAM" id="Phobius"/>
    </source>
</evidence>
<dbReference type="Gene3D" id="3.30.70.1440">
    <property type="entry name" value="Multidrug efflux transporter AcrB pore domain"/>
    <property type="match status" value="1"/>
</dbReference>
<gene>
    <name evidence="2" type="ORF">ACFPPB_06615</name>
</gene>
<feature type="transmembrane region" description="Helical" evidence="1">
    <location>
        <begin position="335"/>
        <end position="351"/>
    </location>
</feature>